<feature type="domain" description="Tryptophan synthase beta chain-like PALP" evidence="6">
    <location>
        <begin position="17"/>
        <end position="301"/>
    </location>
</feature>
<proteinExistence type="inferred from homology"/>
<comment type="similarity">
    <text evidence="2">Belongs to the ACC deaminase/D-cysteine desulfhydrase family.</text>
</comment>
<evidence type="ECO:0000256" key="4">
    <source>
        <dbReference type="PIRSR" id="PIRSR006278-1"/>
    </source>
</evidence>
<feature type="modified residue" description="N6-(pyridoxal phosphate)lysine" evidence="5">
    <location>
        <position position="29"/>
    </location>
</feature>
<organism evidence="7 8">
    <name type="scientific">Niastella populi</name>
    <dbReference type="NCBI Taxonomy" id="550983"/>
    <lineage>
        <taxon>Bacteria</taxon>
        <taxon>Pseudomonadati</taxon>
        <taxon>Bacteroidota</taxon>
        <taxon>Chitinophagia</taxon>
        <taxon>Chitinophagales</taxon>
        <taxon>Chitinophagaceae</taxon>
        <taxon>Niastella</taxon>
    </lineage>
</organism>
<evidence type="ECO:0000259" key="6">
    <source>
        <dbReference type="Pfam" id="PF00291"/>
    </source>
</evidence>
<gene>
    <name evidence="7" type="ORF">A4R26_17390</name>
</gene>
<dbReference type="PANTHER" id="PTHR43780">
    <property type="entry name" value="1-AMINOCYCLOPROPANE-1-CARBOXYLATE DEAMINASE-RELATED"/>
    <property type="match status" value="1"/>
</dbReference>
<accession>A0A1V9FXA7</accession>
<evidence type="ECO:0000256" key="2">
    <source>
        <dbReference type="ARBA" id="ARBA00008639"/>
    </source>
</evidence>
<reference evidence="8" key="1">
    <citation type="submission" date="2016-04" db="EMBL/GenBank/DDBJ databases">
        <authorList>
            <person name="Chen L."/>
            <person name="Zhuang W."/>
            <person name="Wang G."/>
        </authorList>
    </citation>
    <scope>NUCLEOTIDE SEQUENCE [LARGE SCALE GENOMIC DNA]</scope>
    <source>
        <strain evidence="8">208</strain>
    </source>
</reference>
<dbReference type="InterPro" id="IPR027278">
    <property type="entry name" value="ACCD_DCysDesulf"/>
</dbReference>
<feature type="active site" description="Nucleophile" evidence="4">
    <location>
        <position position="56"/>
    </location>
</feature>
<dbReference type="Proteomes" id="UP000192276">
    <property type="component" value="Unassembled WGS sequence"/>
</dbReference>
<dbReference type="PIRSF" id="PIRSF006278">
    <property type="entry name" value="ACCD_DCysDesulf"/>
    <property type="match status" value="1"/>
</dbReference>
<dbReference type="EMBL" id="LWBP01000112">
    <property type="protein sequence ID" value="OQP62954.1"/>
    <property type="molecule type" value="Genomic_DNA"/>
</dbReference>
<evidence type="ECO:0000256" key="3">
    <source>
        <dbReference type="ARBA" id="ARBA00022898"/>
    </source>
</evidence>
<name>A0A1V9FXA7_9BACT</name>
<evidence type="ECO:0000256" key="1">
    <source>
        <dbReference type="ARBA" id="ARBA00001933"/>
    </source>
</evidence>
<dbReference type="Gene3D" id="3.40.50.1100">
    <property type="match status" value="2"/>
</dbReference>
<comment type="cofactor">
    <cofactor evidence="1">
        <name>pyridoxal 5'-phosphate</name>
        <dbReference type="ChEBI" id="CHEBI:597326"/>
    </cofactor>
</comment>
<dbReference type="InterPro" id="IPR001926">
    <property type="entry name" value="TrpB-like_PALP"/>
</dbReference>
<keyword evidence="3 5" id="KW-0663">Pyridoxal phosphate</keyword>
<keyword evidence="8" id="KW-1185">Reference proteome</keyword>
<dbReference type="AlphaFoldDB" id="A0A1V9FXA7"/>
<evidence type="ECO:0000256" key="5">
    <source>
        <dbReference type="PIRSR" id="PIRSR006278-2"/>
    </source>
</evidence>
<comment type="caution">
    <text evidence="7">The sequence shown here is derived from an EMBL/GenBank/DDBJ whole genome shotgun (WGS) entry which is preliminary data.</text>
</comment>
<dbReference type="GO" id="GO:0019148">
    <property type="term" value="F:D-cysteine desulfhydrase activity"/>
    <property type="evidence" value="ECO:0007669"/>
    <property type="project" value="TreeGrafter"/>
</dbReference>
<dbReference type="InterPro" id="IPR036052">
    <property type="entry name" value="TrpB-like_PALP_sf"/>
</dbReference>
<evidence type="ECO:0000313" key="8">
    <source>
        <dbReference type="Proteomes" id="UP000192276"/>
    </source>
</evidence>
<sequence>MEDELLYKKSVPIDVLRLDRIHPVISGNKWFKLKYHLQEAIGQNKKGILTFGGAWSNHLVATALACRQANLQSIGIIRGEKPATLSATLQEVQDYGMQLQFVSREAYSNEAAIIPGLQLQHPDHFIVPQGGQSHLGVLGAAEILELAPIKSYSHISCATGTGTMLAGLVHAALPHQKVIGICTLKMPDADDNSLNTFVKPYAAGPASYANWRRGEKTSPRLEEGVDKIGEPVKNYRIFYDYHFGGYARKTGELLRFMNSIYQKHELPTDFVYTGKLLFGLMHLVQNDHFQPGSRILMVHSGGLQGNRSLPAGTLTFL</sequence>
<protein>
    <recommendedName>
        <fullName evidence="6">Tryptophan synthase beta chain-like PALP domain-containing protein</fullName>
    </recommendedName>
</protein>
<dbReference type="SUPFAM" id="SSF53686">
    <property type="entry name" value="Tryptophan synthase beta subunit-like PLP-dependent enzymes"/>
    <property type="match status" value="1"/>
</dbReference>
<dbReference type="PANTHER" id="PTHR43780:SF2">
    <property type="entry name" value="1-AMINOCYCLOPROPANE-1-CARBOXYLATE DEAMINASE-RELATED"/>
    <property type="match status" value="1"/>
</dbReference>
<dbReference type="STRING" id="550983.A4R26_17390"/>
<evidence type="ECO:0000313" key="7">
    <source>
        <dbReference type="EMBL" id="OQP62954.1"/>
    </source>
</evidence>
<dbReference type="Pfam" id="PF00291">
    <property type="entry name" value="PALP"/>
    <property type="match status" value="1"/>
</dbReference>